<gene>
    <name evidence="1" type="ORF">AC731_004320</name>
</gene>
<evidence type="ECO:0000313" key="1">
    <source>
        <dbReference type="EMBL" id="AMO36225.1"/>
    </source>
</evidence>
<sequence length="70" mass="7957">MTTNPREIFVRAEAARRGLLIEPFGLAWRVYGAGVDILVSRLADLNPSLDFNTVRTERMNSAYRRFAQSV</sequence>
<dbReference type="Proteomes" id="UP000036902">
    <property type="component" value="Chromosome"/>
</dbReference>
<name>A0A127K2P9_9RHOO</name>
<keyword evidence="2" id="KW-1185">Reference proteome</keyword>
<dbReference type="RefSeq" id="WP_048709459.1">
    <property type="nucleotide sequence ID" value="NZ_CP014646.1"/>
</dbReference>
<organism evidence="1 2">
    <name type="scientific">Thauera humireducens</name>
    <dbReference type="NCBI Taxonomy" id="1134435"/>
    <lineage>
        <taxon>Bacteria</taxon>
        <taxon>Pseudomonadati</taxon>
        <taxon>Pseudomonadota</taxon>
        <taxon>Betaproteobacteria</taxon>
        <taxon>Rhodocyclales</taxon>
        <taxon>Zoogloeaceae</taxon>
        <taxon>Thauera</taxon>
    </lineage>
</organism>
<proteinExistence type="predicted"/>
<evidence type="ECO:0000313" key="2">
    <source>
        <dbReference type="Proteomes" id="UP000036902"/>
    </source>
</evidence>
<protein>
    <submittedName>
        <fullName evidence="1">Uncharacterized protein</fullName>
    </submittedName>
</protein>
<dbReference type="AlphaFoldDB" id="A0A127K2P9"/>
<dbReference type="STRING" id="1134435.AC731_004320"/>
<dbReference type="EMBL" id="CP014646">
    <property type="protein sequence ID" value="AMO36225.1"/>
    <property type="molecule type" value="Genomic_DNA"/>
</dbReference>
<accession>A0A127K2P9</accession>
<reference evidence="2" key="1">
    <citation type="submission" date="2016-03" db="EMBL/GenBank/DDBJ databases">
        <authorList>
            <person name="Ma C."/>
            <person name="Zhou S."/>
            <person name="Yang G."/>
        </authorList>
    </citation>
    <scope>NUCLEOTIDE SEQUENCE [LARGE SCALE GENOMIC DNA]</scope>
    <source>
        <strain evidence="2">SgZ-1</strain>
    </source>
</reference>
<dbReference type="KEGG" id="thu:AC731_004320"/>